<reference evidence="7" key="1">
    <citation type="submission" date="2012-12" db="EMBL/GenBank/DDBJ databases">
        <authorList>
            <person name="Hellsten U."/>
            <person name="Grimwood J."/>
            <person name="Chapman J.A."/>
            <person name="Shapiro H."/>
            <person name="Aerts A."/>
            <person name="Otillar R.P."/>
            <person name="Terry A.Y."/>
            <person name="Boore J.L."/>
            <person name="Simakov O."/>
            <person name="Marletaz F."/>
            <person name="Cho S.-J."/>
            <person name="Edsinger-Gonzales E."/>
            <person name="Havlak P."/>
            <person name="Kuo D.-H."/>
            <person name="Larsson T."/>
            <person name="Lv J."/>
            <person name="Arendt D."/>
            <person name="Savage R."/>
            <person name="Osoegawa K."/>
            <person name="de Jong P."/>
            <person name="Lindberg D.R."/>
            <person name="Seaver E.C."/>
            <person name="Weisblat D.A."/>
            <person name="Putnam N.H."/>
            <person name="Grigoriev I.V."/>
            <person name="Rokhsar D.S."/>
        </authorList>
    </citation>
    <scope>NUCLEOTIDE SEQUENCE</scope>
</reference>
<dbReference type="KEGG" id="hro:HELRODRAFT_183444"/>
<evidence type="ECO:0000256" key="1">
    <source>
        <dbReference type="ARBA" id="ARBA00022884"/>
    </source>
</evidence>
<dbReference type="Proteomes" id="UP000015101">
    <property type="component" value="Unassembled WGS sequence"/>
</dbReference>
<dbReference type="PANTHER" id="PTHR23236">
    <property type="entry name" value="EUKARYOTIC TRANSLATION INITIATION FACTOR 4B/4H"/>
    <property type="match status" value="1"/>
</dbReference>
<dbReference type="EMBL" id="KB095847">
    <property type="protein sequence ID" value="ESO11203.1"/>
    <property type="molecule type" value="Genomic_DNA"/>
</dbReference>
<evidence type="ECO:0000313" key="5">
    <source>
        <dbReference type="EMBL" id="ESO11203.1"/>
    </source>
</evidence>
<sequence length="151" mass="17049">MMVATASVGASPAIDRSEIDARSIWIDNVDYGTSVRELKEHFLNCGAIIRVTILLDKYSGKPKGFAYIEFEDAGSVDLKLNQSLFRGRRPRGRGARTGRGVIGRGRSSYSTYVPQYQTFVPRFATDGQHERLSNRGRGHSRPRRTMRYCPY</sequence>
<dbReference type="InterPro" id="IPR000504">
    <property type="entry name" value="RRM_dom"/>
</dbReference>
<dbReference type="GeneID" id="20209038"/>
<feature type="region of interest" description="Disordered" evidence="3">
    <location>
        <begin position="129"/>
        <end position="151"/>
    </location>
</feature>
<dbReference type="InterPro" id="IPR035979">
    <property type="entry name" value="RBD_domain_sf"/>
</dbReference>
<dbReference type="InterPro" id="IPR012677">
    <property type="entry name" value="Nucleotide-bd_a/b_plait_sf"/>
</dbReference>
<gene>
    <name evidence="6" type="primary">20209038</name>
    <name evidence="5" type="ORF">HELRODRAFT_183444</name>
</gene>
<evidence type="ECO:0000259" key="4">
    <source>
        <dbReference type="PROSITE" id="PS50102"/>
    </source>
</evidence>
<dbReference type="AlphaFoldDB" id="T1FJN9"/>
<dbReference type="EMBL" id="AMQM01008775">
    <property type="status" value="NOT_ANNOTATED_CDS"/>
    <property type="molecule type" value="Genomic_DNA"/>
</dbReference>
<name>T1FJN9_HELRO</name>
<dbReference type="PANTHER" id="PTHR23236:SF12">
    <property type="entry name" value="EUKARYOTIC INITIATION FACTOR 4B-RELATED"/>
    <property type="match status" value="1"/>
</dbReference>
<dbReference type="HOGENOM" id="CLU_012062_23_3_1"/>
<dbReference type="GO" id="GO:0008143">
    <property type="term" value="F:poly(A) binding"/>
    <property type="evidence" value="ECO:0000318"/>
    <property type="project" value="GO_Central"/>
</dbReference>
<evidence type="ECO:0000313" key="6">
    <source>
        <dbReference type="EnsemblMetazoa" id="HelroP183444"/>
    </source>
</evidence>
<evidence type="ECO:0000313" key="7">
    <source>
        <dbReference type="Proteomes" id="UP000015101"/>
    </source>
</evidence>
<reference evidence="5 7" key="2">
    <citation type="journal article" date="2013" name="Nature">
        <title>Insights into bilaterian evolution from three spiralian genomes.</title>
        <authorList>
            <person name="Simakov O."/>
            <person name="Marletaz F."/>
            <person name="Cho S.J."/>
            <person name="Edsinger-Gonzales E."/>
            <person name="Havlak P."/>
            <person name="Hellsten U."/>
            <person name="Kuo D.H."/>
            <person name="Larsson T."/>
            <person name="Lv J."/>
            <person name="Arendt D."/>
            <person name="Savage R."/>
            <person name="Osoegawa K."/>
            <person name="de Jong P."/>
            <person name="Grimwood J."/>
            <person name="Chapman J.A."/>
            <person name="Shapiro H."/>
            <person name="Aerts A."/>
            <person name="Otillar R.P."/>
            <person name="Terry A.Y."/>
            <person name="Boore J.L."/>
            <person name="Grigoriev I.V."/>
            <person name="Lindberg D.R."/>
            <person name="Seaver E.C."/>
            <person name="Weisblat D.A."/>
            <person name="Putnam N.H."/>
            <person name="Rokhsar D.S."/>
        </authorList>
    </citation>
    <scope>NUCLEOTIDE SEQUENCE</scope>
</reference>
<dbReference type="SMART" id="SM00360">
    <property type="entry name" value="RRM"/>
    <property type="match status" value="1"/>
</dbReference>
<dbReference type="InParanoid" id="T1FJN9"/>
<accession>T1FJN9</accession>
<dbReference type="OrthoDB" id="4726at2759"/>
<dbReference type="PROSITE" id="PS50102">
    <property type="entry name" value="RRM"/>
    <property type="match status" value="1"/>
</dbReference>
<dbReference type="Pfam" id="PF00076">
    <property type="entry name" value="RRM_1"/>
    <property type="match status" value="1"/>
</dbReference>
<feature type="compositionally biased region" description="Basic residues" evidence="3">
    <location>
        <begin position="134"/>
        <end position="151"/>
    </location>
</feature>
<dbReference type="EnsemblMetazoa" id="HelroT183444">
    <property type="protein sequence ID" value="HelroP183444"/>
    <property type="gene ID" value="HelroG183444"/>
</dbReference>
<protein>
    <recommendedName>
        <fullName evidence="4">RRM domain-containing protein</fullName>
    </recommendedName>
</protein>
<feature type="domain" description="RRM" evidence="4">
    <location>
        <begin position="22"/>
        <end position="97"/>
    </location>
</feature>
<proteinExistence type="predicted"/>
<dbReference type="STRING" id="6412.T1FJN9"/>
<dbReference type="SUPFAM" id="SSF54928">
    <property type="entry name" value="RNA-binding domain, RBD"/>
    <property type="match status" value="1"/>
</dbReference>
<dbReference type="eggNOG" id="KOG4209">
    <property type="taxonomic scope" value="Eukaryota"/>
</dbReference>
<dbReference type="GO" id="GO:0005634">
    <property type="term" value="C:nucleus"/>
    <property type="evidence" value="ECO:0000318"/>
    <property type="project" value="GO_Central"/>
</dbReference>
<dbReference type="Gene3D" id="3.30.70.330">
    <property type="match status" value="1"/>
</dbReference>
<reference evidence="6" key="3">
    <citation type="submission" date="2015-06" db="UniProtKB">
        <authorList>
            <consortium name="EnsemblMetazoa"/>
        </authorList>
    </citation>
    <scope>IDENTIFICATION</scope>
</reference>
<keyword evidence="1 2" id="KW-0694">RNA-binding</keyword>
<dbReference type="RefSeq" id="XP_009010726.1">
    <property type="nucleotide sequence ID" value="XM_009012478.1"/>
</dbReference>
<dbReference type="CTD" id="20209038"/>
<evidence type="ECO:0000256" key="3">
    <source>
        <dbReference type="SAM" id="MobiDB-lite"/>
    </source>
</evidence>
<organism evidence="6 7">
    <name type="scientific">Helobdella robusta</name>
    <name type="common">Californian leech</name>
    <dbReference type="NCBI Taxonomy" id="6412"/>
    <lineage>
        <taxon>Eukaryota</taxon>
        <taxon>Metazoa</taxon>
        <taxon>Spiralia</taxon>
        <taxon>Lophotrochozoa</taxon>
        <taxon>Annelida</taxon>
        <taxon>Clitellata</taxon>
        <taxon>Hirudinea</taxon>
        <taxon>Rhynchobdellida</taxon>
        <taxon>Glossiphoniidae</taxon>
        <taxon>Helobdella</taxon>
    </lineage>
</organism>
<keyword evidence="7" id="KW-1185">Reference proteome</keyword>
<evidence type="ECO:0000256" key="2">
    <source>
        <dbReference type="PROSITE-ProRule" id="PRU00176"/>
    </source>
</evidence>